<evidence type="ECO:0000313" key="11">
    <source>
        <dbReference type="Proteomes" id="UP001332931"/>
    </source>
</evidence>
<evidence type="ECO:0000313" key="10">
    <source>
        <dbReference type="EMBL" id="MEE6147082.1"/>
    </source>
</evidence>
<organism evidence="10 11">
    <name type="scientific">Olsenella absiana</name>
    <dbReference type="NCBI Taxonomy" id="3115222"/>
    <lineage>
        <taxon>Bacteria</taxon>
        <taxon>Bacillati</taxon>
        <taxon>Actinomycetota</taxon>
        <taxon>Coriobacteriia</taxon>
        <taxon>Coriobacteriales</taxon>
        <taxon>Atopobiaceae</taxon>
        <taxon>Olsenella</taxon>
    </lineage>
</organism>
<feature type="transmembrane region" description="Helical" evidence="8">
    <location>
        <begin position="208"/>
        <end position="227"/>
    </location>
</feature>
<dbReference type="InterPro" id="IPR050291">
    <property type="entry name" value="CDF_Transporter"/>
</dbReference>
<dbReference type="PANTHER" id="PTHR43840:SF50">
    <property type="entry name" value="MANGANESE EFFLUX SYSTEM PROTEIN MNES"/>
    <property type="match status" value="1"/>
</dbReference>
<evidence type="ECO:0000256" key="3">
    <source>
        <dbReference type="ARBA" id="ARBA00022448"/>
    </source>
</evidence>
<dbReference type="RefSeq" id="WP_330957850.1">
    <property type="nucleotide sequence ID" value="NZ_JAZGJQ010000003.1"/>
</dbReference>
<keyword evidence="5 8" id="KW-1133">Transmembrane helix</keyword>
<dbReference type="NCBIfam" id="TIGR01297">
    <property type="entry name" value="CDF"/>
    <property type="match status" value="1"/>
</dbReference>
<keyword evidence="6 8" id="KW-0472">Membrane</keyword>
<proteinExistence type="inferred from homology"/>
<name>A0ABU7R8Z9_9ACTN</name>
<evidence type="ECO:0000256" key="4">
    <source>
        <dbReference type="ARBA" id="ARBA00022692"/>
    </source>
</evidence>
<feature type="transmembrane region" description="Helical" evidence="8">
    <location>
        <begin position="106"/>
        <end position="123"/>
    </location>
</feature>
<protein>
    <submittedName>
        <fullName evidence="10">Cation diffusion facilitator family transporter</fullName>
    </submittedName>
</protein>
<keyword evidence="11" id="KW-1185">Reference proteome</keyword>
<dbReference type="PANTHER" id="PTHR43840">
    <property type="entry name" value="MITOCHONDRIAL METAL TRANSPORTER 1-RELATED"/>
    <property type="match status" value="1"/>
</dbReference>
<comment type="subcellular location">
    <subcellularLocation>
        <location evidence="1">Membrane</location>
        <topology evidence="1">Multi-pass membrane protein</topology>
    </subcellularLocation>
</comment>
<evidence type="ECO:0000256" key="5">
    <source>
        <dbReference type="ARBA" id="ARBA00022989"/>
    </source>
</evidence>
<dbReference type="InterPro" id="IPR058533">
    <property type="entry name" value="Cation_efflux_TM"/>
</dbReference>
<keyword evidence="4 8" id="KW-0812">Transmembrane</keyword>
<evidence type="ECO:0000256" key="1">
    <source>
        <dbReference type="ARBA" id="ARBA00004141"/>
    </source>
</evidence>
<keyword evidence="3" id="KW-0813">Transport</keyword>
<feature type="domain" description="Cation efflux protein transmembrane" evidence="9">
    <location>
        <begin position="42"/>
        <end position="234"/>
    </location>
</feature>
<feature type="transmembrane region" description="Helical" evidence="8">
    <location>
        <begin position="143"/>
        <end position="161"/>
    </location>
</feature>
<evidence type="ECO:0000256" key="2">
    <source>
        <dbReference type="ARBA" id="ARBA00008114"/>
    </source>
</evidence>
<dbReference type="Gene3D" id="1.20.1510.10">
    <property type="entry name" value="Cation efflux protein transmembrane domain"/>
    <property type="match status" value="1"/>
</dbReference>
<dbReference type="EMBL" id="JAZGJQ010000003">
    <property type="protein sequence ID" value="MEE6147082.1"/>
    <property type="molecule type" value="Genomic_DNA"/>
</dbReference>
<dbReference type="Pfam" id="PF01545">
    <property type="entry name" value="Cation_efflux"/>
    <property type="match status" value="1"/>
</dbReference>
<reference evidence="10 11" key="1">
    <citation type="submission" date="2024-01" db="EMBL/GenBank/DDBJ databases">
        <title>Description of Olsenella sp. nov., isolated from pig feces.</title>
        <authorList>
            <person name="Chang Y.-H."/>
        </authorList>
    </citation>
    <scope>NUCLEOTIDE SEQUENCE [LARGE SCALE GENOMIC DNA]</scope>
    <source>
        <strain evidence="10 11">YH-ols2223</strain>
    </source>
</reference>
<comment type="similarity">
    <text evidence="2">Belongs to the cation diffusion facilitator (CDF) transporter (TC 2.A.4) family.</text>
</comment>
<dbReference type="Proteomes" id="UP001332931">
    <property type="component" value="Unassembled WGS sequence"/>
</dbReference>
<gene>
    <name evidence="10" type="ORF">VXJ25_03580</name>
</gene>
<dbReference type="SUPFAM" id="SSF160240">
    <property type="entry name" value="Cation efflux protein cytoplasmic domain-like"/>
    <property type="match status" value="1"/>
</dbReference>
<evidence type="ECO:0000259" key="9">
    <source>
        <dbReference type="Pfam" id="PF01545"/>
    </source>
</evidence>
<dbReference type="InterPro" id="IPR027469">
    <property type="entry name" value="Cation_efflux_TMD_sf"/>
</dbReference>
<feature type="region of interest" description="Disordered" evidence="7">
    <location>
        <begin position="1"/>
        <end position="32"/>
    </location>
</feature>
<dbReference type="InterPro" id="IPR036837">
    <property type="entry name" value="Cation_efflux_CTD_sf"/>
</dbReference>
<evidence type="ECO:0000256" key="8">
    <source>
        <dbReference type="SAM" id="Phobius"/>
    </source>
</evidence>
<dbReference type="InterPro" id="IPR002524">
    <property type="entry name" value="Cation_efflux"/>
</dbReference>
<sequence>MSIMNTEDNERDKAPAPGRKKGKAPSPIPTTDRERTIVRTSILGIVANVLLAGFKAAVGVLSNSIAITLDAVNNLSDALSSVITIVGTKLAGRAPDKRHPMGYGRVEYLTAMVISVIVLYAGITSGVESVQKIISPETPDYSAAALVVVAAGVVAKVLLGRHVQSVGRRVNADSLVASGQDALSDAVLSVSTLGAALVYLAFGISLEAWVGAVISAFIAKAGLEMLWQTLSQILGERMSPELAEKVKGVIAEEDRVLGVYDLILSSYGPERRVGSVHVEVPDTTTAEEVDELERRIAQHVFERTDGQVIIAAVGIYSRNTSKAVADMRERVRRIVVGHDHVLQFHGFHVDEARHLLEFDVIIAFESPDRQGEFHQIVREVEDAFPDYTVRAALDSDVTD</sequence>
<dbReference type="SUPFAM" id="SSF161111">
    <property type="entry name" value="Cation efflux protein transmembrane domain-like"/>
    <property type="match status" value="1"/>
</dbReference>
<comment type="caution">
    <text evidence="10">The sequence shown here is derived from an EMBL/GenBank/DDBJ whole genome shotgun (WGS) entry which is preliminary data.</text>
</comment>
<evidence type="ECO:0000256" key="7">
    <source>
        <dbReference type="SAM" id="MobiDB-lite"/>
    </source>
</evidence>
<dbReference type="Gene3D" id="3.30.70.1350">
    <property type="entry name" value="Cation efflux protein, cytoplasmic domain"/>
    <property type="match status" value="1"/>
</dbReference>
<accession>A0ABU7R8Z9</accession>
<evidence type="ECO:0000256" key="6">
    <source>
        <dbReference type="ARBA" id="ARBA00023136"/>
    </source>
</evidence>